<sequence length="97" mass="10885">MTRLPSDVYEVDFIHDHRLRAGKVPLYLVRWRGFSAQHDTWELAASFDDQSLVAAYQATKSPKVQAQLEKAEQLGRKHASRHHALDKSGGDVEGNSG</sequence>
<dbReference type="PROSITE" id="PS50013">
    <property type="entry name" value="CHROMO_2"/>
    <property type="match status" value="1"/>
</dbReference>
<dbReference type="AlphaFoldDB" id="A0A9W8LRV6"/>
<dbReference type="GO" id="GO:0005634">
    <property type="term" value="C:nucleus"/>
    <property type="evidence" value="ECO:0007669"/>
    <property type="project" value="UniProtKB-SubCell"/>
</dbReference>
<feature type="domain" description="Chromo" evidence="4">
    <location>
        <begin position="9"/>
        <end position="57"/>
    </location>
</feature>
<name>A0A9W8LRV6_9FUNG</name>
<organism evidence="5 6">
    <name type="scientific">Coemansia guatemalensis</name>
    <dbReference type="NCBI Taxonomy" id="2761395"/>
    <lineage>
        <taxon>Eukaryota</taxon>
        <taxon>Fungi</taxon>
        <taxon>Fungi incertae sedis</taxon>
        <taxon>Zoopagomycota</taxon>
        <taxon>Kickxellomycotina</taxon>
        <taxon>Kickxellomycetes</taxon>
        <taxon>Kickxellales</taxon>
        <taxon>Kickxellaceae</taxon>
        <taxon>Coemansia</taxon>
    </lineage>
</organism>
<reference evidence="5" key="1">
    <citation type="submission" date="2022-07" db="EMBL/GenBank/DDBJ databases">
        <title>Phylogenomic reconstructions and comparative analyses of Kickxellomycotina fungi.</title>
        <authorList>
            <person name="Reynolds N.K."/>
            <person name="Stajich J.E."/>
            <person name="Barry K."/>
            <person name="Grigoriev I.V."/>
            <person name="Crous P."/>
            <person name="Smith M.E."/>
        </authorList>
    </citation>
    <scope>NUCLEOTIDE SEQUENCE</scope>
    <source>
        <strain evidence="5">NRRL 1565</strain>
    </source>
</reference>
<keyword evidence="2" id="KW-0539">Nucleus</keyword>
<dbReference type="CDD" id="cd00024">
    <property type="entry name" value="CD_CSD"/>
    <property type="match status" value="1"/>
</dbReference>
<dbReference type="Pfam" id="PF00385">
    <property type="entry name" value="Chromo"/>
    <property type="match status" value="1"/>
</dbReference>
<evidence type="ECO:0000256" key="3">
    <source>
        <dbReference type="SAM" id="MobiDB-lite"/>
    </source>
</evidence>
<dbReference type="Proteomes" id="UP001140094">
    <property type="component" value="Unassembled WGS sequence"/>
</dbReference>
<dbReference type="SMART" id="SM00298">
    <property type="entry name" value="CHROMO"/>
    <property type="match status" value="1"/>
</dbReference>
<accession>A0A9W8LRV6</accession>
<dbReference type="InterPro" id="IPR051219">
    <property type="entry name" value="Heterochromatin_chromo-domain"/>
</dbReference>
<dbReference type="InterPro" id="IPR016197">
    <property type="entry name" value="Chromo-like_dom_sf"/>
</dbReference>
<evidence type="ECO:0000313" key="6">
    <source>
        <dbReference type="Proteomes" id="UP001140094"/>
    </source>
</evidence>
<keyword evidence="6" id="KW-1185">Reference proteome</keyword>
<dbReference type="InterPro" id="IPR000953">
    <property type="entry name" value="Chromo/chromo_shadow_dom"/>
</dbReference>
<dbReference type="InterPro" id="IPR023780">
    <property type="entry name" value="Chromo_domain"/>
</dbReference>
<dbReference type="OrthoDB" id="10267344at2759"/>
<evidence type="ECO:0000259" key="4">
    <source>
        <dbReference type="PROSITE" id="PS50013"/>
    </source>
</evidence>
<evidence type="ECO:0000256" key="1">
    <source>
        <dbReference type="ARBA" id="ARBA00004123"/>
    </source>
</evidence>
<comment type="subcellular location">
    <subcellularLocation>
        <location evidence="1">Nucleus</location>
    </subcellularLocation>
</comment>
<dbReference type="SUPFAM" id="SSF54160">
    <property type="entry name" value="Chromo domain-like"/>
    <property type="match status" value="1"/>
</dbReference>
<proteinExistence type="predicted"/>
<dbReference type="EMBL" id="JANBUO010001113">
    <property type="protein sequence ID" value="KAJ2799790.1"/>
    <property type="molecule type" value="Genomic_DNA"/>
</dbReference>
<protein>
    <submittedName>
        <fullName evidence="5">Methylated histone binding</fullName>
    </submittedName>
</protein>
<evidence type="ECO:0000256" key="2">
    <source>
        <dbReference type="ARBA" id="ARBA00023242"/>
    </source>
</evidence>
<comment type="caution">
    <text evidence="5">The sequence shown here is derived from an EMBL/GenBank/DDBJ whole genome shotgun (WGS) entry which is preliminary data.</text>
</comment>
<feature type="region of interest" description="Disordered" evidence="3">
    <location>
        <begin position="72"/>
        <end position="97"/>
    </location>
</feature>
<evidence type="ECO:0000313" key="5">
    <source>
        <dbReference type="EMBL" id="KAJ2799790.1"/>
    </source>
</evidence>
<gene>
    <name evidence="5" type="primary">CBX7</name>
    <name evidence="5" type="ORF">H4R20_004298</name>
</gene>
<dbReference type="PANTHER" id="PTHR22812">
    <property type="entry name" value="CHROMOBOX PROTEIN"/>
    <property type="match status" value="1"/>
</dbReference>
<dbReference type="Gene3D" id="2.40.50.40">
    <property type="match status" value="1"/>
</dbReference>